<reference evidence="2 3" key="1">
    <citation type="journal article" date="2019" name="Science, e1252229">
        <title>Invertible promoters mediate bacterial phase variation, antibiotic resistance, and host adaptation in the gut.</title>
        <authorList>
            <person name="Jiang X."/>
            <person name="Hall A.B."/>
            <person name="Arthur T.D."/>
            <person name="Plichta D.R."/>
            <person name="Covington C.T."/>
            <person name="Poyet M."/>
            <person name="Crothers J."/>
            <person name="Moses P.L."/>
            <person name="Tolonen A.C."/>
            <person name="Vlamakis H."/>
            <person name="Alm E.J."/>
            <person name="Xavier R.J."/>
        </authorList>
    </citation>
    <scope>NUCLEOTIDE SEQUENCE [LARGE SCALE GENOMIC DNA]</scope>
    <source>
        <strain evidence="3">bf_0095</strain>
    </source>
</reference>
<proteinExistence type="predicted"/>
<dbReference type="GO" id="GO:0016051">
    <property type="term" value="P:carbohydrate biosynthetic process"/>
    <property type="evidence" value="ECO:0007669"/>
    <property type="project" value="InterPro"/>
</dbReference>
<gene>
    <name evidence="2" type="ORF">EAJ06_12430</name>
</gene>
<keyword evidence="3" id="KW-1185">Reference proteome</keyword>
<sequence>MNKYPYIIAEIGANHNGNMDLAKKLIKSAKEAGADCVKFQLFEANDLNTYDSLVELDKGTLKLENVLEWKSTELGLNNIFEQVEKFAVQEEEHIEYFKYAREIGIDYATSVFTKKEVDFCIDQETSCIKIASCDATNLDLIEYVISKDYPVMVALGMCSLGEVENIVNLVPQKFRHNVTLLHCVSLYPPKDEYVNLNFMDTLKNAFGLPVGFSDHTLGTAIPLAAIAKGAAVIEKHFTLDKNLPGWDHKVSATPNEMKIICEDGKRIIDALGNGIKVVSDAEMEKRLKFRRGLVTKHALEKGHELVYDDFMFKRPGTGISADRLNEVIGRHVNRDIEADKTLFWEDLVK</sequence>
<dbReference type="InterPro" id="IPR013785">
    <property type="entry name" value="Aldolase_TIM"/>
</dbReference>
<name>A0A4Q5HCX6_9BACE</name>
<dbReference type="Pfam" id="PF08666">
    <property type="entry name" value="SAF"/>
    <property type="match status" value="1"/>
</dbReference>
<dbReference type="Pfam" id="PF03102">
    <property type="entry name" value="NeuB"/>
    <property type="match status" value="1"/>
</dbReference>
<dbReference type="SMART" id="SM00858">
    <property type="entry name" value="SAF"/>
    <property type="match status" value="1"/>
</dbReference>
<dbReference type="PROSITE" id="PS50844">
    <property type="entry name" value="AFP_LIKE"/>
    <property type="match status" value="1"/>
</dbReference>
<protein>
    <submittedName>
        <fullName evidence="2">N-acetylneuraminate synthase</fullName>
    </submittedName>
</protein>
<dbReference type="OrthoDB" id="9814210at2"/>
<dbReference type="Gene3D" id="3.20.20.70">
    <property type="entry name" value="Aldolase class I"/>
    <property type="match status" value="1"/>
</dbReference>
<dbReference type="InterPro" id="IPR051690">
    <property type="entry name" value="PseI-like"/>
</dbReference>
<evidence type="ECO:0000313" key="2">
    <source>
        <dbReference type="EMBL" id="RYT79829.1"/>
    </source>
</evidence>
<dbReference type="PANTHER" id="PTHR42966:SF1">
    <property type="entry name" value="SIALIC ACID SYNTHASE"/>
    <property type="match status" value="1"/>
</dbReference>
<dbReference type="SUPFAM" id="SSF51269">
    <property type="entry name" value="AFP III-like domain"/>
    <property type="match status" value="1"/>
</dbReference>
<dbReference type="InterPro" id="IPR006190">
    <property type="entry name" value="SAF_AFP_Neu5Ac"/>
</dbReference>
<accession>A0A4Q5HCX6</accession>
<dbReference type="AlphaFoldDB" id="A0A4Q5HCX6"/>
<dbReference type="InterPro" id="IPR013974">
    <property type="entry name" value="SAF"/>
</dbReference>
<comment type="caution">
    <text evidence="2">The sequence shown here is derived from an EMBL/GenBank/DDBJ whole genome shotgun (WGS) entry which is preliminary data.</text>
</comment>
<dbReference type="Gene3D" id="3.90.1210.10">
    <property type="entry name" value="Antifreeze-like/N-acetylneuraminic acid synthase C-terminal domain"/>
    <property type="match status" value="1"/>
</dbReference>
<dbReference type="CDD" id="cd11615">
    <property type="entry name" value="SAF_NeuB_like"/>
    <property type="match status" value="1"/>
</dbReference>
<dbReference type="InterPro" id="IPR036732">
    <property type="entry name" value="AFP_Neu5c_C_sf"/>
</dbReference>
<dbReference type="Proteomes" id="UP000291191">
    <property type="component" value="Unassembled WGS sequence"/>
</dbReference>
<dbReference type="RefSeq" id="WP_115502540.1">
    <property type="nucleotide sequence ID" value="NZ_CABMMK010000003.1"/>
</dbReference>
<evidence type="ECO:0000259" key="1">
    <source>
        <dbReference type="PROSITE" id="PS50844"/>
    </source>
</evidence>
<dbReference type="InterPro" id="IPR057736">
    <property type="entry name" value="SAF_PseI/NeuA/NeuB"/>
</dbReference>
<organism evidence="2 3">
    <name type="scientific">Bacteroides intestinalis</name>
    <dbReference type="NCBI Taxonomy" id="329854"/>
    <lineage>
        <taxon>Bacteria</taxon>
        <taxon>Pseudomonadati</taxon>
        <taxon>Bacteroidota</taxon>
        <taxon>Bacteroidia</taxon>
        <taxon>Bacteroidales</taxon>
        <taxon>Bacteroidaceae</taxon>
        <taxon>Bacteroides</taxon>
    </lineage>
</organism>
<dbReference type="GO" id="GO:0047444">
    <property type="term" value="F:N-acylneuraminate-9-phosphate synthase activity"/>
    <property type="evidence" value="ECO:0007669"/>
    <property type="project" value="TreeGrafter"/>
</dbReference>
<dbReference type="EMBL" id="RCXO01000015">
    <property type="protein sequence ID" value="RYT79829.1"/>
    <property type="molecule type" value="Genomic_DNA"/>
</dbReference>
<dbReference type="PANTHER" id="PTHR42966">
    <property type="entry name" value="N-ACETYLNEURAMINATE SYNTHASE"/>
    <property type="match status" value="1"/>
</dbReference>
<dbReference type="SUPFAM" id="SSF51569">
    <property type="entry name" value="Aldolase"/>
    <property type="match status" value="1"/>
</dbReference>
<evidence type="ECO:0000313" key="3">
    <source>
        <dbReference type="Proteomes" id="UP000291191"/>
    </source>
</evidence>
<feature type="domain" description="AFP-like" evidence="1">
    <location>
        <begin position="292"/>
        <end position="349"/>
    </location>
</feature>
<dbReference type="InterPro" id="IPR013132">
    <property type="entry name" value="PseI/NeuA/B-like_N"/>
</dbReference>